<dbReference type="PROSITE" id="PS51352">
    <property type="entry name" value="THIOREDOXIN_2"/>
    <property type="match status" value="1"/>
</dbReference>
<proteinExistence type="predicted"/>
<dbReference type="CDD" id="cd02966">
    <property type="entry name" value="TlpA_like_family"/>
    <property type="match status" value="1"/>
</dbReference>
<name>A0ABW0YI44_9BACI</name>
<evidence type="ECO:0000313" key="3">
    <source>
        <dbReference type="EMBL" id="MFC5711999.1"/>
    </source>
</evidence>
<dbReference type="InterPro" id="IPR000866">
    <property type="entry name" value="AhpC/TSA"/>
</dbReference>
<keyword evidence="1" id="KW-1015">Disulfide bond</keyword>
<dbReference type="RefSeq" id="WP_385939001.1">
    <property type="nucleotide sequence ID" value="NZ_JBHSOZ010000003.1"/>
</dbReference>
<dbReference type="PANTHER" id="PTHR42852:SF17">
    <property type="entry name" value="THIOREDOXIN-LIKE PROTEIN HI_1115"/>
    <property type="match status" value="1"/>
</dbReference>
<dbReference type="Gene3D" id="3.40.30.10">
    <property type="entry name" value="Glutaredoxin"/>
    <property type="match status" value="1"/>
</dbReference>
<protein>
    <submittedName>
        <fullName evidence="3">TlpA family protein disulfide reductase</fullName>
    </submittedName>
</protein>
<dbReference type="Pfam" id="PF00578">
    <property type="entry name" value="AhpC-TSA"/>
    <property type="match status" value="1"/>
</dbReference>
<evidence type="ECO:0000256" key="1">
    <source>
        <dbReference type="ARBA" id="ARBA00023157"/>
    </source>
</evidence>
<comment type="caution">
    <text evidence="3">The sequence shown here is derived from an EMBL/GenBank/DDBJ whole genome shotgun (WGS) entry which is preliminary data.</text>
</comment>
<sequence>MKWQKISSAFLFVLFIIFFIWLGSAQPEDSQESALPLEGFQAPPLSLYKNGSMYDPITEDEKRPLVINFWASWCPPCHEEMEDLIASSHLFEEEEVKFVGVNMLTQDTMEDAKSFIEEYKVPYINLFDEEGTVSREYQVRSIPTTFIIDAEGYIRWRKTGALTKNELIQAIHIVREEGGRSDDEEA</sequence>
<dbReference type="InterPro" id="IPR036249">
    <property type="entry name" value="Thioredoxin-like_sf"/>
</dbReference>
<dbReference type="PROSITE" id="PS00194">
    <property type="entry name" value="THIOREDOXIN_1"/>
    <property type="match status" value="1"/>
</dbReference>
<dbReference type="InterPro" id="IPR050553">
    <property type="entry name" value="Thioredoxin_ResA/DsbE_sf"/>
</dbReference>
<dbReference type="SUPFAM" id="SSF52833">
    <property type="entry name" value="Thioredoxin-like"/>
    <property type="match status" value="1"/>
</dbReference>
<evidence type="ECO:0000259" key="2">
    <source>
        <dbReference type="PROSITE" id="PS51352"/>
    </source>
</evidence>
<dbReference type="PANTHER" id="PTHR42852">
    <property type="entry name" value="THIOL:DISULFIDE INTERCHANGE PROTEIN DSBE"/>
    <property type="match status" value="1"/>
</dbReference>
<keyword evidence="4" id="KW-1185">Reference proteome</keyword>
<accession>A0ABW0YI44</accession>
<dbReference type="EMBL" id="JBHSOZ010000003">
    <property type="protein sequence ID" value="MFC5711999.1"/>
    <property type="molecule type" value="Genomic_DNA"/>
</dbReference>
<reference evidence="4" key="1">
    <citation type="journal article" date="2019" name="Int. J. Syst. Evol. Microbiol.">
        <title>The Global Catalogue of Microorganisms (GCM) 10K type strain sequencing project: providing services to taxonomists for standard genome sequencing and annotation.</title>
        <authorList>
            <consortium name="The Broad Institute Genomics Platform"/>
            <consortium name="The Broad Institute Genome Sequencing Center for Infectious Disease"/>
            <person name="Wu L."/>
            <person name="Ma J."/>
        </authorList>
    </citation>
    <scope>NUCLEOTIDE SEQUENCE [LARGE SCALE GENOMIC DNA]</scope>
    <source>
        <strain evidence="4">CECT 7184</strain>
    </source>
</reference>
<organism evidence="3 4">
    <name type="scientific">Thalassorhabdus alkalitolerans</name>
    <dbReference type="NCBI Taxonomy" id="2282697"/>
    <lineage>
        <taxon>Bacteria</taxon>
        <taxon>Bacillati</taxon>
        <taxon>Bacillota</taxon>
        <taxon>Bacilli</taxon>
        <taxon>Bacillales</taxon>
        <taxon>Bacillaceae</taxon>
        <taxon>Thalassorhabdus</taxon>
    </lineage>
</organism>
<evidence type="ECO:0000313" key="4">
    <source>
        <dbReference type="Proteomes" id="UP001596142"/>
    </source>
</evidence>
<gene>
    <name evidence="3" type="ORF">ACFPU1_04350</name>
</gene>
<dbReference type="InterPro" id="IPR013766">
    <property type="entry name" value="Thioredoxin_domain"/>
</dbReference>
<dbReference type="Proteomes" id="UP001596142">
    <property type="component" value="Unassembled WGS sequence"/>
</dbReference>
<feature type="domain" description="Thioredoxin" evidence="2">
    <location>
        <begin position="36"/>
        <end position="176"/>
    </location>
</feature>
<dbReference type="InterPro" id="IPR017937">
    <property type="entry name" value="Thioredoxin_CS"/>
</dbReference>